<sequence>MYISVTNKCKGILIAAELQLCARFIARFRRKSLVRERGANTTSSYRIGTLRVVENSVARVSAGHSTGPGWICVYTESCKCDAYAMLVWPMTSSALPMTFTATTPCPCSSRVHPGQASTSLITKDSVNDPANYIFRAG</sequence>
<dbReference type="EMBL" id="KQ977279">
    <property type="protein sequence ID" value="KYN04165.1"/>
    <property type="molecule type" value="Genomic_DNA"/>
</dbReference>
<name>A0A195CU38_9HYME</name>
<evidence type="ECO:0000313" key="1">
    <source>
        <dbReference type="EMBL" id="KYN04165.1"/>
    </source>
</evidence>
<evidence type="ECO:0000313" key="2">
    <source>
        <dbReference type="Proteomes" id="UP000078542"/>
    </source>
</evidence>
<dbReference type="Proteomes" id="UP000078542">
    <property type="component" value="Unassembled WGS sequence"/>
</dbReference>
<keyword evidence="2" id="KW-1185">Reference proteome</keyword>
<accession>A0A195CU38</accession>
<dbReference type="AlphaFoldDB" id="A0A195CU38"/>
<protein>
    <submittedName>
        <fullName evidence="1">Uncharacterized protein</fullName>
    </submittedName>
</protein>
<gene>
    <name evidence="1" type="ORF">ALC62_04930</name>
</gene>
<proteinExistence type="predicted"/>
<reference evidence="1 2" key="1">
    <citation type="submission" date="2016-03" db="EMBL/GenBank/DDBJ databases">
        <title>Cyphomyrmex costatus WGS genome.</title>
        <authorList>
            <person name="Nygaard S."/>
            <person name="Hu H."/>
            <person name="Boomsma J."/>
            <person name="Zhang G."/>
        </authorList>
    </citation>
    <scope>NUCLEOTIDE SEQUENCE [LARGE SCALE GENOMIC DNA]</scope>
    <source>
        <strain evidence="1">MS0001</strain>
        <tissue evidence="1">Whole body</tissue>
    </source>
</reference>
<organism evidence="1 2">
    <name type="scientific">Cyphomyrmex costatus</name>
    <dbReference type="NCBI Taxonomy" id="456900"/>
    <lineage>
        <taxon>Eukaryota</taxon>
        <taxon>Metazoa</taxon>
        <taxon>Ecdysozoa</taxon>
        <taxon>Arthropoda</taxon>
        <taxon>Hexapoda</taxon>
        <taxon>Insecta</taxon>
        <taxon>Pterygota</taxon>
        <taxon>Neoptera</taxon>
        <taxon>Endopterygota</taxon>
        <taxon>Hymenoptera</taxon>
        <taxon>Apocrita</taxon>
        <taxon>Aculeata</taxon>
        <taxon>Formicoidea</taxon>
        <taxon>Formicidae</taxon>
        <taxon>Myrmicinae</taxon>
        <taxon>Cyphomyrmex</taxon>
    </lineage>
</organism>